<sequence>MLVVPAALRAATHDRQDFDTYLVVASAEVKKIFNVSVWQEDCKYNLDSIFMGKNSVFMGKDSVFMGKDSAFMAKDSAFLGKDNVFMGKDSVFMGKDSVFMGTKTVPHRETNYDFSYPGNKVVSKMNDNLG</sequence>
<keyword evidence="2" id="KW-1185">Reference proteome</keyword>
<protein>
    <submittedName>
        <fullName evidence="1">Uncharacterized protein</fullName>
    </submittedName>
</protein>
<proteinExistence type="predicted"/>
<dbReference type="SUPFAM" id="SSF101967">
    <property type="entry name" value="Adhesin YadA, collagen-binding domain"/>
    <property type="match status" value="1"/>
</dbReference>
<gene>
    <name evidence="1" type="ORF">AVEN_269938_1</name>
</gene>
<evidence type="ECO:0000313" key="1">
    <source>
        <dbReference type="EMBL" id="GBN65493.1"/>
    </source>
</evidence>
<dbReference type="Proteomes" id="UP000499080">
    <property type="component" value="Unassembled WGS sequence"/>
</dbReference>
<dbReference type="InterPro" id="IPR011049">
    <property type="entry name" value="Serralysin-like_metalloprot_C"/>
</dbReference>
<accession>A0A4Y2QQA4</accession>
<dbReference type="AlphaFoldDB" id="A0A4Y2QQA4"/>
<comment type="caution">
    <text evidence="1">The sequence shown here is derived from an EMBL/GenBank/DDBJ whole genome shotgun (WGS) entry which is preliminary data.</text>
</comment>
<dbReference type="EMBL" id="BGPR01014502">
    <property type="protein sequence ID" value="GBN65493.1"/>
    <property type="molecule type" value="Genomic_DNA"/>
</dbReference>
<organism evidence="1 2">
    <name type="scientific">Araneus ventricosus</name>
    <name type="common">Orbweaver spider</name>
    <name type="synonym">Epeira ventricosa</name>
    <dbReference type="NCBI Taxonomy" id="182803"/>
    <lineage>
        <taxon>Eukaryota</taxon>
        <taxon>Metazoa</taxon>
        <taxon>Ecdysozoa</taxon>
        <taxon>Arthropoda</taxon>
        <taxon>Chelicerata</taxon>
        <taxon>Arachnida</taxon>
        <taxon>Araneae</taxon>
        <taxon>Araneomorphae</taxon>
        <taxon>Entelegynae</taxon>
        <taxon>Araneoidea</taxon>
        <taxon>Araneidae</taxon>
        <taxon>Araneus</taxon>
    </lineage>
</organism>
<evidence type="ECO:0000313" key="2">
    <source>
        <dbReference type="Proteomes" id="UP000499080"/>
    </source>
</evidence>
<reference evidence="1 2" key="1">
    <citation type="journal article" date="2019" name="Sci. Rep.">
        <title>Orb-weaving spider Araneus ventricosus genome elucidates the spidroin gene catalogue.</title>
        <authorList>
            <person name="Kono N."/>
            <person name="Nakamura H."/>
            <person name="Ohtoshi R."/>
            <person name="Moran D.A.P."/>
            <person name="Shinohara A."/>
            <person name="Yoshida Y."/>
            <person name="Fujiwara M."/>
            <person name="Mori M."/>
            <person name="Tomita M."/>
            <person name="Arakawa K."/>
        </authorList>
    </citation>
    <scope>NUCLEOTIDE SEQUENCE [LARGE SCALE GENOMIC DNA]</scope>
</reference>
<name>A0A4Y2QQA4_ARAVE</name>